<name>A0A8J3MSR3_9CHLR</name>
<dbReference type="RefSeq" id="WP_220195771.1">
    <property type="nucleotide sequence ID" value="NZ_BNJF01000002.1"/>
</dbReference>
<gene>
    <name evidence="1" type="ORF">KSX_45530</name>
</gene>
<dbReference type="EMBL" id="BNJF01000002">
    <property type="protein sequence ID" value="GHO46390.1"/>
    <property type="molecule type" value="Genomic_DNA"/>
</dbReference>
<evidence type="ECO:0000313" key="2">
    <source>
        <dbReference type="Proteomes" id="UP000612362"/>
    </source>
</evidence>
<protein>
    <submittedName>
        <fullName evidence="1">Uncharacterized protein</fullName>
    </submittedName>
</protein>
<reference evidence="1" key="1">
    <citation type="submission" date="2020-10" db="EMBL/GenBank/DDBJ databases">
        <title>Taxonomic study of unclassified bacteria belonging to the class Ktedonobacteria.</title>
        <authorList>
            <person name="Yabe S."/>
            <person name="Wang C.M."/>
            <person name="Zheng Y."/>
            <person name="Sakai Y."/>
            <person name="Cavaletti L."/>
            <person name="Monciardini P."/>
            <person name="Donadio S."/>
        </authorList>
    </citation>
    <scope>NUCLEOTIDE SEQUENCE</scope>
    <source>
        <strain evidence="1">SOSP1-1</strain>
    </source>
</reference>
<sequence>MTTVEVSTRLMPGVYADASMPVVHVQIGSEVLAVSELIERTVKEQVRVLAERKLQAQAAKRMLNRYYLSEENVREQTQQGAIHMPSDRAEREEQVNIEVAVKTAQEAFIRRSYLLIVDGQRMNKLDEKLTFQPGSKVTFLRLTPLVGG</sequence>
<evidence type="ECO:0000313" key="1">
    <source>
        <dbReference type="EMBL" id="GHO46390.1"/>
    </source>
</evidence>
<accession>A0A8J3MSR3</accession>
<proteinExistence type="predicted"/>
<keyword evidence="2" id="KW-1185">Reference proteome</keyword>
<organism evidence="1 2">
    <name type="scientific">Ktedonospora formicarum</name>
    <dbReference type="NCBI Taxonomy" id="2778364"/>
    <lineage>
        <taxon>Bacteria</taxon>
        <taxon>Bacillati</taxon>
        <taxon>Chloroflexota</taxon>
        <taxon>Ktedonobacteria</taxon>
        <taxon>Ktedonobacterales</taxon>
        <taxon>Ktedonobacteraceae</taxon>
        <taxon>Ktedonospora</taxon>
    </lineage>
</organism>
<dbReference type="Proteomes" id="UP000612362">
    <property type="component" value="Unassembled WGS sequence"/>
</dbReference>
<dbReference type="AlphaFoldDB" id="A0A8J3MSR3"/>
<comment type="caution">
    <text evidence="1">The sequence shown here is derived from an EMBL/GenBank/DDBJ whole genome shotgun (WGS) entry which is preliminary data.</text>
</comment>